<keyword evidence="2" id="KW-1185">Reference proteome</keyword>
<sequence>MGARLHLVHSGNRHLRFCRWVCRIGEYTNVELADMHFTGGVAEYNRRGDMHLFYECPSYNLSDRILNVAFLRERGAVQFLYNTIYCMKKTFRPCNAM</sequence>
<gene>
    <name evidence="1" type="ORF">AVEN_273_1</name>
</gene>
<evidence type="ECO:0000313" key="2">
    <source>
        <dbReference type="Proteomes" id="UP000499080"/>
    </source>
</evidence>
<proteinExistence type="predicted"/>
<accession>A0A4Y2CPW0</accession>
<dbReference type="AlphaFoldDB" id="A0A4Y2CPW0"/>
<dbReference type="Proteomes" id="UP000499080">
    <property type="component" value="Unassembled WGS sequence"/>
</dbReference>
<organism evidence="1 2">
    <name type="scientific">Araneus ventricosus</name>
    <name type="common">Orbweaver spider</name>
    <name type="synonym">Epeira ventricosa</name>
    <dbReference type="NCBI Taxonomy" id="182803"/>
    <lineage>
        <taxon>Eukaryota</taxon>
        <taxon>Metazoa</taxon>
        <taxon>Ecdysozoa</taxon>
        <taxon>Arthropoda</taxon>
        <taxon>Chelicerata</taxon>
        <taxon>Arachnida</taxon>
        <taxon>Araneae</taxon>
        <taxon>Araneomorphae</taxon>
        <taxon>Entelegynae</taxon>
        <taxon>Araneoidea</taxon>
        <taxon>Araneidae</taxon>
        <taxon>Araneus</taxon>
    </lineage>
</organism>
<name>A0A4Y2CPW0_ARAVE</name>
<protein>
    <submittedName>
        <fullName evidence="1">Uncharacterized protein</fullName>
    </submittedName>
</protein>
<reference evidence="1 2" key="1">
    <citation type="journal article" date="2019" name="Sci. Rep.">
        <title>Orb-weaving spider Araneus ventricosus genome elucidates the spidroin gene catalogue.</title>
        <authorList>
            <person name="Kono N."/>
            <person name="Nakamura H."/>
            <person name="Ohtoshi R."/>
            <person name="Moran D.A.P."/>
            <person name="Shinohara A."/>
            <person name="Yoshida Y."/>
            <person name="Fujiwara M."/>
            <person name="Mori M."/>
            <person name="Tomita M."/>
            <person name="Arakawa K."/>
        </authorList>
    </citation>
    <scope>NUCLEOTIDE SEQUENCE [LARGE SCALE GENOMIC DNA]</scope>
</reference>
<dbReference type="EMBL" id="BGPR01000219">
    <property type="protein sequence ID" value="GBM05797.1"/>
    <property type="molecule type" value="Genomic_DNA"/>
</dbReference>
<evidence type="ECO:0000313" key="1">
    <source>
        <dbReference type="EMBL" id="GBM05797.1"/>
    </source>
</evidence>
<comment type="caution">
    <text evidence="1">The sequence shown here is derived from an EMBL/GenBank/DDBJ whole genome shotgun (WGS) entry which is preliminary data.</text>
</comment>